<keyword evidence="1" id="KW-0472">Membrane</keyword>
<sequence length="148" mass="16777">MKPGVHLLDGIRNSVLGGILYWKFVNSGGFPVNPKLVYNFLAARRIPPSPALFSCQSRFGKECRYLNGVVKLKCNLSCALGCYSCHQRRYTVTILLIATFLLVTSYYGIMRILLVTAYLCVTICTPTEKNIKRIRVLQNYAEYNKITQ</sequence>
<proteinExistence type="predicted"/>
<dbReference type="AlphaFoldDB" id="A0A1A9UWR8"/>
<name>A0A1A9UWR8_GLOAU</name>
<dbReference type="Proteomes" id="UP000078200">
    <property type="component" value="Unassembled WGS sequence"/>
</dbReference>
<keyword evidence="1" id="KW-1133">Transmembrane helix</keyword>
<organism evidence="2 3">
    <name type="scientific">Glossina austeni</name>
    <name type="common">Savannah tsetse fly</name>
    <dbReference type="NCBI Taxonomy" id="7395"/>
    <lineage>
        <taxon>Eukaryota</taxon>
        <taxon>Metazoa</taxon>
        <taxon>Ecdysozoa</taxon>
        <taxon>Arthropoda</taxon>
        <taxon>Hexapoda</taxon>
        <taxon>Insecta</taxon>
        <taxon>Pterygota</taxon>
        <taxon>Neoptera</taxon>
        <taxon>Endopterygota</taxon>
        <taxon>Diptera</taxon>
        <taxon>Brachycera</taxon>
        <taxon>Muscomorpha</taxon>
        <taxon>Hippoboscoidea</taxon>
        <taxon>Glossinidae</taxon>
        <taxon>Glossina</taxon>
    </lineage>
</organism>
<dbReference type="EnsemblMetazoa" id="GAUT018366-RA">
    <property type="protein sequence ID" value="GAUT018366-PA"/>
    <property type="gene ID" value="GAUT018366"/>
</dbReference>
<feature type="transmembrane region" description="Helical" evidence="1">
    <location>
        <begin position="94"/>
        <end position="119"/>
    </location>
</feature>
<protein>
    <submittedName>
        <fullName evidence="2">Uncharacterized protein</fullName>
    </submittedName>
</protein>
<reference evidence="2" key="1">
    <citation type="submission" date="2020-05" db="UniProtKB">
        <authorList>
            <consortium name="EnsemblMetazoa"/>
        </authorList>
    </citation>
    <scope>IDENTIFICATION</scope>
    <source>
        <strain evidence="2">TTRI</strain>
    </source>
</reference>
<evidence type="ECO:0000256" key="1">
    <source>
        <dbReference type="SAM" id="Phobius"/>
    </source>
</evidence>
<keyword evidence="1" id="KW-0812">Transmembrane</keyword>
<dbReference type="VEuPathDB" id="VectorBase:GAUT018366"/>
<accession>A0A1A9UWR8</accession>
<evidence type="ECO:0000313" key="2">
    <source>
        <dbReference type="EnsemblMetazoa" id="GAUT018366-PA"/>
    </source>
</evidence>
<keyword evidence="3" id="KW-1185">Reference proteome</keyword>
<evidence type="ECO:0000313" key="3">
    <source>
        <dbReference type="Proteomes" id="UP000078200"/>
    </source>
</evidence>